<feature type="domain" description="Hemerythrin-like" evidence="1">
    <location>
        <begin position="50"/>
        <end position="170"/>
    </location>
</feature>
<name>A0ABR0S9V2_9HYPO</name>
<dbReference type="Proteomes" id="UP001338125">
    <property type="component" value="Unassembled WGS sequence"/>
</dbReference>
<comment type="caution">
    <text evidence="2">The sequence shown here is derived from an EMBL/GenBank/DDBJ whole genome shotgun (WGS) entry which is preliminary data.</text>
</comment>
<reference evidence="2 3" key="1">
    <citation type="submission" date="2024-01" db="EMBL/GenBank/DDBJ databases">
        <title>Complete genome of Cladobotryum mycophilum ATHUM6906.</title>
        <authorList>
            <person name="Christinaki A.C."/>
            <person name="Myridakis A.I."/>
            <person name="Kouvelis V.N."/>
        </authorList>
    </citation>
    <scope>NUCLEOTIDE SEQUENCE [LARGE SCALE GENOMIC DNA]</scope>
    <source>
        <strain evidence="2 3">ATHUM6906</strain>
    </source>
</reference>
<proteinExistence type="predicted"/>
<organism evidence="2 3">
    <name type="scientific">Cladobotryum mycophilum</name>
    <dbReference type="NCBI Taxonomy" id="491253"/>
    <lineage>
        <taxon>Eukaryota</taxon>
        <taxon>Fungi</taxon>
        <taxon>Dikarya</taxon>
        <taxon>Ascomycota</taxon>
        <taxon>Pezizomycotina</taxon>
        <taxon>Sordariomycetes</taxon>
        <taxon>Hypocreomycetidae</taxon>
        <taxon>Hypocreales</taxon>
        <taxon>Hypocreaceae</taxon>
        <taxon>Cladobotryum</taxon>
    </lineage>
</organism>
<dbReference type="Gene3D" id="1.20.120.520">
    <property type="entry name" value="nmb1532 protein domain like"/>
    <property type="match status" value="1"/>
</dbReference>
<accession>A0ABR0S9V2</accession>
<evidence type="ECO:0000313" key="2">
    <source>
        <dbReference type="EMBL" id="KAK5988944.1"/>
    </source>
</evidence>
<keyword evidence="3" id="KW-1185">Reference proteome</keyword>
<dbReference type="PANTHER" id="PTHR35585">
    <property type="entry name" value="HHE DOMAIN PROTEIN (AFU_ORTHOLOGUE AFUA_4G00730)"/>
    <property type="match status" value="1"/>
</dbReference>
<protein>
    <submittedName>
        <fullName evidence="2">Hemerythrin-like protein</fullName>
    </submittedName>
</protein>
<dbReference type="EMBL" id="JAVFKD010000015">
    <property type="protein sequence ID" value="KAK5988944.1"/>
    <property type="molecule type" value="Genomic_DNA"/>
</dbReference>
<dbReference type="Pfam" id="PF01814">
    <property type="entry name" value="Hemerythrin"/>
    <property type="match status" value="1"/>
</dbReference>
<evidence type="ECO:0000313" key="3">
    <source>
        <dbReference type="Proteomes" id="UP001338125"/>
    </source>
</evidence>
<gene>
    <name evidence="2" type="ORF">PT974_10442</name>
</gene>
<evidence type="ECO:0000259" key="1">
    <source>
        <dbReference type="Pfam" id="PF01814"/>
    </source>
</evidence>
<sequence>MLSMKICTLRTAIIVSHTTRRTVPRAFALSSRRAPFSITSLSMSRVSGPITKDHRELEEYYNRIIDSKDADEQKRYQNQFVWELARHSIAEEIVVYPAIEKSVTDGVTIANKDRTEHQKGKGAQSQIKEQLYDFQSMSPEQPEFLPTITRLWDDLSQHIKEEEEEDLPRLEKALDLEESERLAKSFQRTKHFVPTHSHPSAPDKPPFETVVGMMTAPIDKLMDMFKKFPKD</sequence>
<dbReference type="InterPro" id="IPR012312">
    <property type="entry name" value="Hemerythrin-like"/>
</dbReference>
<dbReference type="PANTHER" id="PTHR35585:SF1">
    <property type="entry name" value="HHE DOMAIN PROTEIN (AFU_ORTHOLOGUE AFUA_4G00730)"/>
    <property type="match status" value="1"/>
</dbReference>